<name>A0RZ98_CENSY</name>
<accession>A0RZ98</accession>
<evidence type="ECO:0000313" key="3">
    <source>
        <dbReference type="Proteomes" id="UP000000758"/>
    </source>
</evidence>
<reference evidence="2 3" key="1">
    <citation type="journal article" date="2006" name="Proc. Natl. Acad. Sci. U.S.A.">
        <title>Genomic analysis of the uncultivated marine crenarchaeote Cenarchaeum symbiosum.</title>
        <authorList>
            <person name="Hallam S.J."/>
            <person name="Konstantinidis K.T."/>
            <person name="Putnam N."/>
            <person name="Schleper C."/>
            <person name="Watanabe Y."/>
            <person name="Sugahara J."/>
            <person name="Preston C."/>
            <person name="de la Torre J."/>
            <person name="Richardson P.M."/>
            <person name="DeLong E.F."/>
        </authorList>
    </citation>
    <scope>NUCLEOTIDE SEQUENCE [LARGE SCALE GENOMIC DNA]</scope>
    <source>
        <strain evidence="3">A</strain>
    </source>
</reference>
<keyword evidence="3" id="KW-1185">Reference proteome</keyword>
<dbReference type="Pfam" id="PF13737">
    <property type="entry name" value="DDE_Tnp_1_5"/>
    <property type="match status" value="1"/>
</dbReference>
<evidence type="ECO:0000313" key="2">
    <source>
        <dbReference type="EMBL" id="ABK78665.1"/>
    </source>
</evidence>
<evidence type="ECO:0000259" key="1">
    <source>
        <dbReference type="Pfam" id="PF13737"/>
    </source>
</evidence>
<feature type="domain" description="Transposase DDE" evidence="1">
    <location>
        <begin position="26"/>
        <end position="116"/>
    </location>
</feature>
<protein>
    <recommendedName>
        <fullName evidence="1">Transposase DDE domain-containing protein</fullName>
    </recommendedName>
</protein>
<sequence>MEKPVGYNYSLVDRVVGLMNDVYKPNWDEKLAGMNQCKEGRPYRHPDGLILSLAKVKVLLRMTYRTTMVFLKNHLLGRSTNYMTIYRCICHLHAKVLRIEPGMKIVFVVDSSGLRVEHGANGCVQNTARATRGRSSSCTSGPTRTRA</sequence>
<dbReference type="InterPro" id="IPR025668">
    <property type="entry name" value="Tnp_DDE_dom"/>
</dbReference>
<dbReference type="EMBL" id="DP000238">
    <property type="protein sequence ID" value="ABK78665.1"/>
    <property type="molecule type" value="Genomic_DNA"/>
</dbReference>
<dbReference type="EnsemblBacteria" id="ABK78665">
    <property type="protein sequence ID" value="ABK78665"/>
    <property type="gene ID" value="CENSYa_2062"/>
</dbReference>
<gene>
    <name evidence="2" type="ordered locus">CENSYa_2062</name>
</gene>
<proteinExistence type="predicted"/>
<organism evidence="2 3">
    <name type="scientific">Cenarchaeum symbiosum (strain A)</name>
    <dbReference type="NCBI Taxonomy" id="414004"/>
    <lineage>
        <taxon>Archaea</taxon>
        <taxon>Nitrososphaerota</taxon>
        <taxon>Candidatus Cenarchaeales</taxon>
        <taxon>Candidatus Cenarchaeaceae</taxon>
        <taxon>Candidatus Cenarchaeum</taxon>
    </lineage>
</organism>
<dbReference type="Proteomes" id="UP000000758">
    <property type="component" value="Chromosome"/>
</dbReference>
<dbReference type="HOGENOM" id="CLU_1763792_0_0_2"/>
<dbReference type="AlphaFoldDB" id="A0RZ98"/>
<dbReference type="KEGG" id="csy:CENSYa_2062"/>